<proteinExistence type="predicted"/>
<name>A0ABP1AJ99_9BRYO</name>
<sequence>MKAKGEVCTAEGLEILLNHDLEGMLKIPNVSCRKLDNLQLQVSKPQSCIASSTQRTAVAATLRALTLPVIRLKLQQFELELIAR</sequence>
<organism evidence="1 2">
    <name type="scientific">Sphagnum jensenii</name>
    <dbReference type="NCBI Taxonomy" id="128206"/>
    <lineage>
        <taxon>Eukaryota</taxon>
        <taxon>Viridiplantae</taxon>
        <taxon>Streptophyta</taxon>
        <taxon>Embryophyta</taxon>
        <taxon>Bryophyta</taxon>
        <taxon>Sphagnophytina</taxon>
        <taxon>Sphagnopsida</taxon>
        <taxon>Sphagnales</taxon>
        <taxon>Sphagnaceae</taxon>
        <taxon>Sphagnum</taxon>
    </lineage>
</organism>
<evidence type="ECO:0000313" key="1">
    <source>
        <dbReference type="EMBL" id="CAK9862627.1"/>
    </source>
</evidence>
<accession>A0ABP1AJ99</accession>
<keyword evidence="2" id="KW-1185">Reference proteome</keyword>
<dbReference type="EMBL" id="OZ023714">
    <property type="protein sequence ID" value="CAK9862627.1"/>
    <property type="molecule type" value="Genomic_DNA"/>
</dbReference>
<dbReference type="Proteomes" id="UP001497522">
    <property type="component" value="Chromosome 13"/>
</dbReference>
<reference evidence="1" key="1">
    <citation type="submission" date="2024-03" db="EMBL/GenBank/DDBJ databases">
        <authorList>
            <consortium name="ELIXIR-Norway"/>
            <consortium name="Elixir Norway"/>
        </authorList>
    </citation>
    <scope>NUCLEOTIDE SEQUENCE</scope>
</reference>
<gene>
    <name evidence="1" type="ORF">CSSPJE1EN2_LOCUS5622</name>
</gene>
<evidence type="ECO:0000313" key="2">
    <source>
        <dbReference type="Proteomes" id="UP001497522"/>
    </source>
</evidence>
<protein>
    <submittedName>
        <fullName evidence="1">Uncharacterized protein</fullName>
    </submittedName>
</protein>